<organism evidence="1 2">
    <name type="scientific">Thalassomonas actiniarum</name>
    <dbReference type="NCBI Taxonomy" id="485447"/>
    <lineage>
        <taxon>Bacteria</taxon>
        <taxon>Pseudomonadati</taxon>
        <taxon>Pseudomonadota</taxon>
        <taxon>Gammaproteobacteria</taxon>
        <taxon>Alteromonadales</taxon>
        <taxon>Colwelliaceae</taxon>
        <taxon>Thalassomonas</taxon>
    </lineage>
</organism>
<dbReference type="KEGG" id="tact:SG35_026055"/>
<name>A0AAF0C495_9GAMM</name>
<dbReference type="Proteomes" id="UP000032568">
    <property type="component" value="Chromosome"/>
</dbReference>
<sequence>MSQASLRKVTVIYYSDLSLELLHKVHEFPQSDSGRVIISDAFREGKSIIAVCDGEVDVLNKVGDRIIADHELGITAKGAWQN</sequence>
<accession>A0AAF0C495</accession>
<gene>
    <name evidence="1" type="ORF">SG35_026055</name>
</gene>
<dbReference type="EMBL" id="CP059735">
    <property type="protein sequence ID" value="WDE02037.1"/>
    <property type="molecule type" value="Genomic_DNA"/>
</dbReference>
<protein>
    <submittedName>
        <fullName evidence="1">TIGR02922 family protein</fullName>
    </submittedName>
</protein>
<dbReference type="NCBIfam" id="TIGR02922">
    <property type="entry name" value="TIGR02922 family protein"/>
    <property type="match status" value="1"/>
</dbReference>
<reference evidence="1 2" key="1">
    <citation type="journal article" date="2015" name="Genome Announc.">
        <title>Draft Genome Sequences of Marine Isolates of Thalassomonas viridans and Thalassomonas actiniarum.</title>
        <authorList>
            <person name="Olonade I."/>
            <person name="van Zyl L.J."/>
            <person name="Trindade M."/>
        </authorList>
    </citation>
    <scope>NUCLEOTIDE SEQUENCE [LARGE SCALE GENOMIC DNA]</scope>
    <source>
        <strain evidence="1 2">A5K-106</strain>
    </source>
</reference>
<reference evidence="1 2" key="2">
    <citation type="journal article" date="2022" name="Mar. Drugs">
        <title>Bioassay-Guided Fractionation Leads to the Detection of Cholic Acid Generated by the Rare Thalassomonas sp.</title>
        <authorList>
            <person name="Pheiffer F."/>
            <person name="Schneider Y.K."/>
            <person name="Hansen E.H."/>
            <person name="Andersen J.H."/>
            <person name="Isaksson J."/>
            <person name="Busche T."/>
            <person name="R C."/>
            <person name="Kalinowski J."/>
            <person name="Zyl L.V."/>
            <person name="Trindade M."/>
        </authorList>
    </citation>
    <scope>NUCLEOTIDE SEQUENCE [LARGE SCALE GENOMIC DNA]</scope>
    <source>
        <strain evidence="1 2">A5K-106</strain>
    </source>
</reference>
<proteinExistence type="predicted"/>
<dbReference type="AlphaFoldDB" id="A0AAF0C495"/>
<evidence type="ECO:0000313" key="1">
    <source>
        <dbReference type="EMBL" id="WDE02037.1"/>
    </source>
</evidence>
<dbReference type="InterPro" id="IPR014271">
    <property type="entry name" value="CHP02922"/>
</dbReference>
<dbReference type="Pfam" id="PF09558">
    <property type="entry name" value="DUF2375"/>
    <property type="match status" value="1"/>
</dbReference>
<keyword evidence="2" id="KW-1185">Reference proteome</keyword>
<evidence type="ECO:0000313" key="2">
    <source>
        <dbReference type="Proteomes" id="UP000032568"/>
    </source>
</evidence>